<sequence length="824" mass="90078" precursor="true">MTRDRSAPSAQGFRTRLLTGAALIVCAPLMTAAPALAQTSPAAPLPPAPAITPQTSGSDGLTPDAVYLDAASVTRTGDLISAQGSPEARVLARFRDNTLRAGEFTYDLGQRLAIADDRVELVGAEGDVIYASHLELASDLKAGVAVDFATRLSDGSSLMAATAARRSEKVNELNYVIFTPCPICDATGNTKTPSISVQAEKAVQDTELRAILFRNAVFKVGGVPVFYLPAFALPDPTVERASGFLVPDGNYDEGRGLSVEIPYLRVVSPSEDWLISPQFNTRVAPLLNLQWRRRFSTGTIVARGGYTYAQNFGDFDLDGDGDAETNVDFGDETSRSYFLANGRFDPDGPWRWGFTAERTSDKTLFDRYDIDDPYQDNGLYYGDQRRLISQLYAERQTERSYFSIAAFTFQSLRVTQFDDVTAALNVFEDDGTLPLVAPLIDYRLEPRGKVLGGRLRFHGSAASLYRDQFVGAPILRPEVVPTGPTAGLDGVDSRRITGQGEWRRTLISAAGIRYEPFVDARFDLYSVSDLPDFLGQADDMISRGRATVGLDVSYPLIRRLSPTSDLIIEPLAQISVSNPSDVDSRIPIEDTQTFELDESSLFRIDRLPGFDLYEGGARFTAGARTTLRWEGGRNASLFVGRSMRADDDPTFLFPIPDAPTRLYDPAGLASQTSDWVVQGTFSPSDAIRGWGHATVDGSGDIRRAEATVDGRWGRRNLAAVSYIIDRSNPVDGPLNRNYEFVQLAGQQFVYGNWGVTVTGIADLERDVITRSEVGLLFDDDCFRFEIGYRRDNTRVRPSGPSDGIFVRLNLATFGGSGYGAGGAR</sequence>
<reference evidence="3 4" key="1">
    <citation type="submission" date="2020-08" db="EMBL/GenBank/DDBJ databases">
        <title>Genomic Encyclopedia of Type Strains, Phase IV (KMG-IV): sequencing the most valuable type-strain genomes for metagenomic binning, comparative biology and taxonomic classification.</title>
        <authorList>
            <person name="Goeker M."/>
        </authorList>
    </citation>
    <scope>NUCLEOTIDE SEQUENCE [LARGE SCALE GENOMIC DNA]</scope>
    <source>
        <strain evidence="3 4">DSM 4737</strain>
    </source>
</reference>
<dbReference type="RefSeq" id="WP_183212905.1">
    <property type="nucleotide sequence ID" value="NZ_JACHOR010000002.1"/>
</dbReference>
<feature type="domain" description="LptD C-terminal" evidence="2">
    <location>
        <begin position="334"/>
        <end position="746"/>
    </location>
</feature>
<evidence type="ECO:0000259" key="2">
    <source>
        <dbReference type="Pfam" id="PF04453"/>
    </source>
</evidence>
<keyword evidence="1" id="KW-0998">Cell outer membrane</keyword>
<proteinExistence type="inferred from homology"/>
<keyword evidence="1" id="KW-0472">Membrane</keyword>
<comment type="caution">
    <text evidence="3">The sequence shown here is derived from an EMBL/GenBank/DDBJ whole genome shotgun (WGS) entry which is preliminary data.</text>
</comment>
<comment type="caution">
    <text evidence="1">Lacks conserved residue(s) required for the propagation of feature annotation.</text>
</comment>
<dbReference type="PANTHER" id="PTHR30189">
    <property type="entry name" value="LPS-ASSEMBLY PROTEIN"/>
    <property type="match status" value="1"/>
</dbReference>
<gene>
    <name evidence="1" type="primary">lptD</name>
    <name evidence="3" type="ORF">GGR13_001543</name>
</gene>
<evidence type="ECO:0000313" key="3">
    <source>
        <dbReference type="EMBL" id="MBB5745959.1"/>
    </source>
</evidence>
<dbReference type="GO" id="GO:0015920">
    <property type="term" value="P:lipopolysaccharide transport"/>
    <property type="evidence" value="ECO:0007669"/>
    <property type="project" value="InterPro"/>
</dbReference>
<evidence type="ECO:0000256" key="1">
    <source>
        <dbReference type="HAMAP-Rule" id="MF_01411"/>
    </source>
</evidence>
<dbReference type="GO" id="GO:0043165">
    <property type="term" value="P:Gram-negative-bacterium-type cell outer membrane assembly"/>
    <property type="evidence" value="ECO:0007669"/>
    <property type="project" value="UniProtKB-UniRule"/>
</dbReference>
<dbReference type="EMBL" id="JACHOR010000002">
    <property type="protein sequence ID" value="MBB5745959.1"/>
    <property type="molecule type" value="Genomic_DNA"/>
</dbReference>
<comment type="subunit">
    <text evidence="1">Component of the lipopolysaccharide transport and assembly complex.</text>
</comment>
<keyword evidence="1" id="KW-0732">Signal</keyword>
<accession>A0A7W9CHW1</accession>
<evidence type="ECO:0000313" key="4">
    <source>
        <dbReference type="Proteomes" id="UP000545037"/>
    </source>
</evidence>
<dbReference type="Pfam" id="PF04453">
    <property type="entry name" value="LptD"/>
    <property type="match status" value="1"/>
</dbReference>
<comment type="function">
    <text evidence="1">Involved in the assembly of lipopolysaccharide (LPS) at the surface of the outer membrane.</text>
</comment>
<feature type="chain" id="PRO_5031647499" description="LPS-assembly protein LptD" evidence="1">
    <location>
        <begin position="38"/>
        <end position="824"/>
    </location>
</feature>
<dbReference type="GO" id="GO:0009279">
    <property type="term" value="C:cell outer membrane"/>
    <property type="evidence" value="ECO:0007669"/>
    <property type="project" value="UniProtKB-SubCell"/>
</dbReference>
<feature type="signal peptide" evidence="1">
    <location>
        <begin position="1"/>
        <end position="37"/>
    </location>
</feature>
<keyword evidence="4" id="KW-1185">Reference proteome</keyword>
<comment type="similarity">
    <text evidence="1">Belongs to the LptD family.</text>
</comment>
<name>A0A7W9CHW1_9CAUL</name>
<dbReference type="GO" id="GO:1990351">
    <property type="term" value="C:transporter complex"/>
    <property type="evidence" value="ECO:0007669"/>
    <property type="project" value="TreeGrafter"/>
</dbReference>
<protein>
    <recommendedName>
        <fullName evidence="1">LPS-assembly protein LptD</fullName>
    </recommendedName>
</protein>
<dbReference type="AlphaFoldDB" id="A0A7W9CHW1"/>
<organism evidence="3 4">
    <name type="scientific">Brevundimonas variabilis</name>
    <dbReference type="NCBI Taxonomy" id="74312"/>
    <lineage>
        <taxon>Bacteria</taxon>
        <taxon>Pseudomonadati</taxon>
        <taxon>Pseudomonadota</taxon>
        <taxon>Alphaproteobacteria</taxon>
        <taxon>Caulobacterales</taxon>
        <taxon>Caulobacteraceae</taxon>
        <taxon>Brevundimonas</taxon>
    </lineage>
</organism>
<dbReference type="Proteomes" id="UP000545037">
    <property type="component" value="Unassembled WGS sequence"/>
</dbReference>
<dbReference type="InterPro" id="IPR007543">
    <property type="entry name" value="LptD_C"/>
</dbReference>
<dbReference type="InterPro" id="IPR020889">
    <property type="entry name" value="LipoPS_assembly_LptD"/>
</dbReference>
<dbReference type="PANTHER" id="PTHR30189:SF1">
    <property type="entry name" value="LPS-ASSEMBLY PROTEIN LPTD"/>
    <property type="match status" value="1"/>
</dbReference>
<comment type="subcellular location">
    <subcellularLocation>
        <location evidence="1">Cell outer membrane</location>
    </subcellularLocation>
</comment>
<dbReference type="InterPro" id="IPR050218">
    <property type="entry name" value="LptD"/>
</dbReference>
<dbReference type="HAMAP" id="MF_01411">
    <property type="entry name" value="LPS_assembly_LptD"/>
    <property type="match status" value="1"/>
</dbReference>